<dbReference type="KEGG" id="pyo:PY17X_1119300"/>
<dbReference type="GO" id="GO:0006914">
    <property type="term" value="P:autophagy"/>
    <property type="evidence" value="ECO:0007669"/>
    <property type="project" value="UniProtKB-KW"/>
</dbReference>
<dbReference type="VEuPathDB" id="PlasmoDB:PY03384"/>
<dbReference type="GO" id="GO:0005794">
    <property type="term" value="C:Golgi apparatus"/>
    <property type="evidence" value="ECO:0007669"/>
    <property type="project" value="TreeGrafter"/>
</dbReference>
<dbReference type="VEuPathDB" id="PlasmoDB:PY03382"/>
<accession>A0A078K5V2</accession>
<feature type="compositionally biased region" description="Basic and acidic residues" evidence="2">
    <location>
        <begin position="650"/>
        <end position="670"/>
    </location>
</feature>
<keyword evidence="3" id="KW-0812">Transmembrane</keyword>
<feature type="region of interest" description="Disordered" evidence="2">
    <location>
        <begin position="310"/>
        <end position="338"/>
    </location>
</feature>
<keyword evidence="3" id="KW-0472">Membrane</keyword>
<evidence type="ECO:0000259" key="4">
    <source>
        <dbReference type="Pfam" id="PF09758"/>
    </source>
</evidence>
<dbReference type="GO" id="GO:0016197">
    <property type="term" value="P:endosomal transport"/>
    <property type="evidence" value="ECO:0007669"/>
    <property type="project" value="TreeGrafter"/>
</dbReference>
<sequence>MWNVFNFANFDDKFKNTKNEKEIYTHEDLRYYFEKLVNINLNNVNTNNFTELLRKITQIIIWGDKHDDQIFQYFCEDNIFTHFIYLLRQDINKTIRIQVYQSLTLLIQNLQKDISLYYIFSNNKINNLIYTTFINQDEDIIPYYISMIKSISFFLNYDTSKFFFNEKNKKFPLYTESLRLYKFNDIITRTYVKNIILNIFKIEDEGIENLILLRSSFFTVLVCYLRTYLIKINKIYSKIKESEKLNKLFNSYLDEIDDVLYFFEDMLNCNKKKINDMLILKLIIYFYFPIIGSFHNSIYCDFINNEKGNDNDDNDENNDNNDDNNDDNDDNNDGNNDDIQFYNSNKYDQNIKQQNESQFKINKKNQSFDYLYFSKNNQHIDTSKIFNHKIIEQIDKNTDVKNLPSIQNNQPDVILDLSKNDVSININLEMEKNDQIDIQHTQFGEIKREVLTTVEMSKNDGTNEHPKLMPPSNDISNAQYDEGIPFLKFIDREYVIKNKNFDFFKNLSSSSLSSTNSSTFLDDKNKKNYDNEENIFIEDSKNIEYQNMKKDKINEEGNLTDGKRNSLKKKKKEKKGTSAYDFLYFKGKNNSKKDKKETEKKQDPNQYYTNYIKENDLKNSYFQRRKKKIYFQMESSYGVLHKKKNKTPKSKVEKNFDKNNDGSEINKNEDNDLDQDNFSSCFSFSWCSSDINELKKILNNNNNNMILEKNSEQDIWDMLHLTIPVLSKKITFDENINNDIYKYIFNFNSYINKVLNYYDNNLNIVNIYYHLFKLSLCLHPICYTNSLKNFTVLYNYIINTNISLFILIRSLNILKNKKINNIVYSLIFGENIEVNFLHKILLNELKDPPFYNYFFDPYKKKTTITQIKYNNDIDYENVYSKSINELIPEYNIEEEIMFSNLIEQYFGNTTIEFLNLEKEKNKSENNSNINNKTKQVLKKENENLNKYNELSNPILLNFILLTNIQKEKNIKKSDQTNIKNKISDIYLLLTIQFIYNYIENYNSDLNNINISFFKISKYNFLYLLWNVINTHINNLYLRIITLKLLTNLTFIYIGKITDNSVCIHFSLPLLKLINKIKKKLANKVKTLIGKMEYKACQIFWEECKIYENCFQEKINISKDSILINIISGVNNNDDNYLLYPVSQIEIYRRNVHALFVLDGLSKKLNKIVSSSESEETITMPFDFSYNIITALIDIKNKNMIKCYLKNNNKIFNCYYIEDDTNFLLCIPSNNHANHGLIIFSYPLMLIDLYIDKNDNKKLIFYVYSYNNEENNNIEDSNFTNFNNSEKIFNDTPLENNYQNHTRSYSSNNDDNLIDCNVKTYKNDYILNEYTSSYKKNKTITNVKKEWCYKELTFMKNVLKLNFHDSTRSLIVYKELKSGIQKINDIYKEKLLSYLSKY</sequence>
<proteinExistence type="predicted"/>
<feature type="transmembrane region" description="Helical" evidence="3">
    <location>
        <begin position="278"/>
        <end position="299"/>
    </location>
</feature>
<name>A0A078K5V2_PLAYE</name>
<evidence type="ECO:0000256" key="3">
    <source>
        <dbReference type="SAM" id="Phobius"/>
    </source>
</evidence>
<evidence type="ECO:0000313" key="5">
    <source>
        <dbReference type="EMBL" id="CDU18884.1"/>
    </source>
</evidence>
<dbReference type="GO" id="GO:1901096">
    <property type="term" value="P:regulation of autophagosome maturation"/>
    <property type="evidence" value="ECO:0007669"/>
    <property type="project" value="TreeGrafter"/>
</dbReference>
<dbReference type="RefSeq" id="XP_022812399.1">
    <property type="nucleotide sequence ID" value="XM_022956502.1"/>
</dbReference>
<dbReference type="Proteomes" id="UP000072874">
    <property type="component" value="Chromosome 11"/>
</dbReference>
<feature type="domain" description="FPL" evidence="4">
    <location>
        <begin position="53"/>
        <end position="200"/>
    </location>
</feature>
<gene>
    <name evidence="6" type="ORF">PY17X_1119300</name>
    <name evidence="5" type="ORF">PYYM_1120200</name>
</gene>
<dbReference type="InterPro" id="IPR039272">
    <property type="entry name" value="CLEC16A/TT9"/>
</dbReference>
<protein>
    <recommendedName>
        <fullName evidence="4">FPL domain-containing protein</fullName>
    </recommendedName>
</protein>
<evidence type="ECO:0000313" key="6">
    <source>
        <dbReference type="EMBL" id="VTZ79469.1"/>
    </source>
</evidence>
<keyword evidence="3" id="KW-1133">Transmembrane helix</keyword>
<dbReference type="Pfam" id="PF09758">
    <property type="entry name" value="FPL"/>
    <property type="match status" value="1"/>
</dbReference>
<evidence type="ECO:0000313" key="7">
    <source>
        <dbReference type="Proteomes" id="UP000072874"/>
    </source>
</evidence>
<dbReference type="Proteomes" id="UP000072904">
    <property type="component" value="Chromosome 11"/>
</dbReference>
<dbReference type="InterPro" id="IPR019155">
    <property type="entry name" value="CLEC16A/TT9_N"/>
</dbReference>
<dbReference type="PANTHER" id="PTHR21481">
    <property type="entry name" value="PROTEIN CLEC16A"/>
    <property type="match status" value="1"/>
</dbReference>
<dbReference type="EMBL" id="LK934639">
    <property type="protein sequence ID" value="CDU18884.1"/>
    <property type="molecule type" value="Genomic_DNA"/>
</dbReference>
<evidence type="ECO:0000313" key="8">
    <source>
        <dbReference type="Proteomes" id="UP000072904"/>
    </source>
</evidence>
<feature type="compositionally biased region" description="Basic residues" evidence="2">
    <location>
        <begin position="565"/>
        <end position="574"/>
    </location>
</feature>
<organism evidence="5 8">
    <name type="scientific">Plasmodium yoelii</name>
    <dbReference type="NCBI Taxonomy" id="5861"/>
    <lineage>
        <taxon>Eukaryota</taxon>
        <taxon>Sar</taxon>
        <taxon>Alveolata</taxon>
        <taxon>Apicomplexa</taxon>
        <taxon>Aconoidasida</taxon>
        <taxon>Haemosporida</taxon>
        <taxon>Plasmodiidae</taxon>
        <taxon>Plasmodium</taxon>
        <taxon>Plasmodium (Vinckeia)</taxon>
    </lineage>
</organism>
<dbReference type="GeneID" id="3830608"/>
<dbReference type="VEuPathDB" id="PlasmoDB:PY03383"/>
<dbReference type="EMBL" id="LM993665">
    <property type="protein sequence ID" value="VTZ79469.1"/>
    <property type="molecule type" value="Genomic_DNA"/>
</dbReference>
<feature type="region of interest" description="Disordered" evidence="2">
    <location>
        <begin position="554"/>
        <end position="574"/>
    </location>
</feature>
<reference evidence="7 8" key="1">
    <citation type="journal article" date="2014" name="BMC Biol.">
        <title>A comprehensive evaluation of rodent malaria parasite genomes and gene expression.</title>
        <authorList>
            <person name="Otto T.D."/>
            <person name="Bohme U."/>
            <person name="Jackson A.P."/>
            <person name="Hunt M."/>
            <person name="Franke-Fayard B."/>
            <person name="Hoeijmakers W.A."/>
            <person name="Religa A.A."/>
            <person name="Robertson L."/>
            <person name="Sanders M."/>
            <person name="Ogun S.A."/>
            <person name="Cunningham D."/>
            <person name="Erhart A."/>
            <person name="Billker O."/>
            <person name="Khan S.M."/>
            <person name="Stunnenberg H.G."/>
            <person name="Langhorne J."/>
            <person name="Holder A.A."/>
            <person name="Waters A.P."/>
            <person name="Newbold C.I."/>
            <person name="Pain A."/>
            <person name="Berriman M."/>
            <person name="Janse C.J."/>
        </authorList>
    </citation>
    <scope>NUCLEOTIDE SEQUENCE [LARGE SCALE GENOMIC DNA]</scope>
    <source>
        <strain evidence="6 7">17X</strain>
        <strain evidence="5 8">YM</strain>
    </source>
</reference>
<dbReference type="OrthoDB" id="294052at2759"/>
<dbReference type="OMA" id="DDQIFQY"/>
<feature type="compositionally biased region" description="Acidic residues" evidence="2">
    <location>
        <begin position="311"/>
        <end position="336"/>
    </location>
</feature>
<feature type="region of interest" description="Disordered" evidence="2">
    <location>
        <begin position="643"/>
        <end position="671"/>
    </location>
</feature>
<reference evidence="5" key="2">
    <citation type="submission" date="2014-05" db="EMBL/GenBank/DDBJ databases">
        <authorList>
            <person name="Aslett A.Martin."/>
            <person name="De Silva Nishadi"/>
        </authorList>
    </citation>
    <scope>NUCLEOTIDE SEQUENCE</scope>
    <source>
        <strain evidence="5">YM</strain>
    </source>
</reference>
<dbReference type="VEuPathDB" id="PlasmoDB:PY17X_1119300"/>
<dbReference type="PANTHER" id="PTHR21481:SF0">
    <property type="entry name" value="PROTEIN CLEC16A"/>
    <property type="match status" value="1"/>
</dbReference>
<keyword evidence="1" id="KW-0072">Autophagy</keyword>
<reference evidence="6" key="4">
    <citation type="submission" date="2019-05" db="EMBL/GenBank/DDBJ databases">
        <authorList>
            <consortium name="Pathogen Informatics"/>
        </authorList>
    </citation>
    <scope>NUCLEOTIDE SEQUENCE</scope>
    <source>
        <strain evidence="6">17X</strain>
    </source>
</reference>
<dbReference type="VEuPathDB" id="PlasmoDB:PYYM_1120200"/>
<evidence type="ECO:0000256" key="1">
    <source>
        <dbReference type="ARBA" id="ARBA00023006"/>
    </source>
</evidence>
<reference evidence="6" key="3">
    <citation type="submission" date="2014-05" db="EMBL/GenBank/DDBJ databases">
        <authorList>
            <person name="Aslett M.A."/>
            <person name="De Silva N."/>
        </authorList>
    </citation>
    <scope>NUCLEOTIDE SEQUENCE</scope>
    <source>
        <strain evidence="6">17X</strain>
    </source>
</reference>
<feature type="transmembrane region" description="Helical" evidence="3">
    <location>
        <begin position="211"/>
        <end position="230"/>
    </location>
</feature>
<evidence type="ECO:0000256" key="2">
    <source>
        <dbReference type="SAM" id="MobiDB-lite"/>
    </source>
</evidence>
<dbReference type="GO" id="GO:0007034">
    <property type="term" value="P:vacuolar transport"/>
    <property type="evidence" value="ECO:0007669"/>
    <property type="project" value="TreeGrafter"/>
</dbReference>
<dbReference type="VEuPathDB" id="PlasmoDB:Py17XNL_001105595"/>
<dbReference type="GO" id="GO:0005770">
    <property type="term" value="C:late endosome"/>
    <property type="evidence" value="ECO:0007669"/>
    <property type="project" value="TreeGrafter"/>
</dbReference>